<dbReference type="RefSeq" id="WP_249700854.1">
    <property type="nucleotide sequence ID" value="NZ_JAMFLX010000023.1"/>
</dbReference>
<comment type="caution">
    <text evidence="1">The sequence shown here is derived from an EMBL/GenBank/DDBJ whole genome shotgun (WGS) entry which is preliminary data.</text>
</comment>
<reference evidence="1 2" key="1">
    <citation type="submission" date="2022-05" db="EMBL/GenBank/DDBJ databases">
        <authorList>
            <person name="Park J.-S."/>
        </authorList>
    </citation>
    <scope>NUCLEOTIDE SEQUENCE [LARGE SCALE GENOMIC DNA]</scope>
    <source>
        <strain evidence="1 2">2012CJ34-2</strain>
    </source>
</reference>
<accession>A0ABT0PLJ6</accession>
<proteinExistence type="predicted"/>
<keyword evidence="2" id="KW-1185">Reference proteome</keyword>
<dbReference type="InterPro" id="IPR021398">
    <property type="entry name" value="DUF3037"/>
</dbReference>
<sequence>MNKYACYYAIVQFMPYPETGEFANVGVIMAIPQLNVFAYRLEKTKAKRICDFFNHLDRKVYLEGIKALNEELAFYEEAVKGRQITAQAAFDSLARPLETILRFSPERVRMIKDKDGMIDILFQRYVMHEFAKAPDYELQLQRKVAQIVRSVKVKNRFRKKLLGQQGIFKVTMPMVQENEGFTRAIHPLFFNQKEPQKIIEHGNLWEGKLGTLETLKALPRDILIPYEMPDQKQQEQYMAWKLVSHKLEKFGKLIPANDVEVITDFAKSENH</sequence>
<name>A0ABT0PLJ6_9GAMM</name>
<evidence type="ECO:0000313" key="1">
    <source>
        <dbReference type="EMBL" id="MCL6271318.1"/>
    </source>
</evidence>
<dbReference type="EMBL" id="JAMFLX010000023">
    <property type="protein sequence ID" value="MCL6271318.1"/>
    <property type="molecule type" value="Genomic_DNA"/>
</dbReference>
<protein>
    <submittedName>
        <fullName evidence="1">DUF3037 domain-containing protein</fullName>
    </submittedName>
</protein>
<dbReference type="Pfam" id="PF11236">
    <property type="entry name" value="DUF3037"/>
    <property type="match status" value="1"/>
</dbReference>
<evidence type="ECO:0000313" key="2">
    <source>
        <dbReference type="Proteomes" id="UP001203338"/>
    </source>
</evidence>
<gene>
    <name evidence="1" type="ORF">M3P05_15445</name>
</gene>
<organism evidence="1 2">
    <name type="scientific">Parendozoicomonas callyspongiae</name>
    <dbReference type="NCBI Taxonomy" id="2942213"/>
    <lineage>
        <taxon>Bacteria</taxon>
        <taxon>Pseudomonadati</taxon>
        <taxon>Pseudomonadota</taxon>
        <taxon>Gammaproteobacteria</taxon>
        <taxon>Oceanospirillales</taxon>
        <taxon>Endozoicomonadaceae</taxon>
        <taxon>Parendozoicomonas</taxon>
    </lineage>
</organism>
<dbReference type="Proteomes" id="UP001203338">
    <property type="component" value="Unassembled WGS sequence"/>
</dbReference>